<reference evidence="1 2" key="1">
    <citation type="journal article" date="2020" name="BMC Genomics">
        <title>Intraspecific diversification of the crop wild relative Brassica cretica Lam. using demographic model selection.</title>
        <authorList>
            <person name="Kioukis A."/>
            <person name="Michalopoulou V.A."/>
            <person name="Briers L."/>
            <person name="Pirintsos S."/>
            <person name="Studholme D.J."/>
            <person name="Pavlidis P."/>
            <person name="Sarris P.F."/>
        </authorList>
    </citation>
    <scope>NUCLEOTIDE SEQUENCE [LARGE SCALE GENOMIC DNA]</scope>
    <source>
        <strain evidence="2">cv. PFS-1207/04</strain>
    </source>
</reference>
<comment type="caution">
    <text evidence="1">The sequence shown here is derived from an EMBL/GenBank/DDBJ whole genome shotgun (WGS) entry which is preliminary data.</text>
</comment>
<accession>A0ABQ7E752</accession>
<evidence type="ECO:0000313" key="2">
    <source>
        <dbReference type="Proteomes" id="UP000266723"/>
    </source>
</evidence>
<protein>
    <submittedName>
        <fullName evidence="1">Uncharacterized protein</fullName>
    </submittedName>
</protein>
<keyword evidence="2" id="KW-1185">Reference proteome</keyword>
<sequence>MMKAKQKLTLLVLGGDGSKTGYNRRAPIYHLLSVLSSSVQDGVDVGSRPPVVVALRRASRQHRLLHVSSNDRTISGLLSAFAVEIKPHRRVSAPLLPAHHRRQRDPTNK</sequence>
<name>A0ABQ7E752_BRACR</name>
<dbReference type="EMBL" id="QGKV02000299">
    <property type="protein sequence ID" value="KAF3592862.1"/>
    <property type="molecule type" value="Genomic_DNA"/>
</dbReference>
<gene>
    <name evidence="1" type="ORF">DY000_02023591</name>
</gene>
<dbReference type="Proteomes" id="UP000266723">
    <property type="component" value="Unassembled WGS sequence"/>
</dbReference>
<evidence type="ECO:0000313" key="1">
    <source>
        <dbReference type="EMBL" id="KAF3592862.1"/>
    </source>
</evidence>
<proteinExistence type="predicted"/>
<organism evidence="1 2">
    <name type="scientific">Brassica cretica</name>
    <name type="common">Mustard</name>
    <dbReference type="NCBI Taxonomy" id="69181"/>
    <lineage>
        <taxon>Eukaryota</taxon>
        <taxon>Viridiplantae</taxon>
        <taxon>Streptophyta</taxon>
        <taxon>Embryophyta</taxon>
        <taxon>Tracheophyta</taxon>
        <taxon>Spermatophyta</taxon>
        <taxon>Magnoliopsida</taxon>
        <taxon>eudicotyledons</taxon>
        <taxon>Gunneridae</taxon>
        <taxon>Pentapetalae</taxon>
        <taxon>rosids</taxon>
        <taxon>malvids</taxon>
        <taxon>Brassicales</taxon>
        <taxon>Brassicaceae</taxon>
        <taxon>Brassiceae</taxon>
        <taxon>Brassica</taxon>
    </lineage>
</organism>